<protein>
    <submittedName>
        <fullName evidence="6">IclR family transcriptional regulator</fullName>
    </submittedName>
</protein>
<dbReference type="GO" id="GO:0003700">
    <property type="term" value="F:DNA-binding transcription factor activity"/>
    <property type="evidence" value="ECO:0007669"/>
    <property type="project" value="TreeGrafter"/>
</dbReference>
<evidence type="ECO:0000313" key="6">
    <source>
        <dbReference type="EMBL" id="QCK85555.1"/>
    </source>
</evidence>
<dbReference type="AlphaFoldDB" id="A0A4D7QFD1"/>
<dbReference type="SUPFAM" id="SSF46785">
    <property type="entry name" value="Winged helix' DNA-binding domain"/>
    <property type="match status" value="1"/>
</dbReference>
<dbReference type="PANTHER" id="PTHR30136:SF35">
    <property type="entry name" value="HTH-TYPE TRANSCRIPTIONAL REGULATOR RV1719"/>
    <property type="match status" value="1"/>
</dbReference>
<dbReference type="Pfam" id="PF01614">
    <property type="entry name" value="IclR_C"/>
    <property type="match status" value="1"/>
</dbReference>
<dbReference type="Pfam" id="PF09339">
    <property type="entry name" value="HTH_IclR"/>
    <property type="match status" value="1"/>
</dbReference>
<dbReference type="PROSITE" id="PS51077">
    <property type="entry name" value="HTH_ICLR"/>
    <property type="match status" value="1"/>
</dbReference>
<evidence type="ECO:0000256" key="3">
    <source>
        <dbReference type="ARBA" id="ARBA00023163"/>
    </source>
</evidence>
<organism evidence="6 7">
    <name type="scientific">Phreatobacter aquaticus</name>
    <dbReference type="NCBI Taxonomy" id="2570229"/>
    <lineage>
        <taxon>Bacteria</taxon>
        <taxon>Pseudomonadati</taxon>
        <taxon>Pseudomonadota</taxon>
        <taxon>Alphaproteobacteria</taxon>
        <taxon>Hyphomicrobiales</taxon>
        <taxon>Phreatobacteraceae</taxon>
        <taxon>Phreatobacter</taxon>
    </lineage>
</organism>
<dbReference type="EMBL" id="CP039865">
    <property type="protein sequence ID" value="QCK85555.1"/>
    <property type="molecule type" value="Genomic_DNA"/>
</dbReference>
<accession>A0A4D7QFD1</accession>
<gene>
    <name evidence="6" type="ORF">E8L99_07130</name>
</gene>
<name>A0A4D7QFD1_9HYPH</name>
<dbReference type="InterPro" id="IPR005471">
    <property type="entry name" value="Tscrpt_reg_IclR_N"/>
</dbReference>
<reference evidence="6 7" key="1">
    <citation type="submission" date="2019-04" db="EMBL/GenBank/DDBJ databases">
        <title>Phreatobacter aquaticus sp. nov.</title>
        <authorList>
            <person name="Choi A."/>
            <person name="Baek K."/>
        </authorList>
    </citation>
    <scope>NUCLEOTIDE SEQUENCE [LARGE SCALE GENOMIC DNA]</scope>
    <source>
        <strain evidence="6 7">NMCR1094</strain>
    </source>
</reference>
<dbReference type="Gene3D" id="3.30.450.40">
    <property type="match status" value="1"/>
</dbReference>
<dbReference type="InterPro" id="IPR036388">
    <property type="entry name" value="WH-like_DNA-bd_sf"/>
</dbReference>
<evidence type="ECO:0000256" key="2">
    <source>
        <dbReference type="ARBA" id="ARBA00023125"/>
    </source>
</evidence>
<proteinExistence type="predicted"/>
<keyword evidence="1" id="KW-0805">Transcription regulation</keyword>
<dbReference type="GO" id="GO:0003677">
    <property type="term" value="F:DNA binding"/>
    <property type="evidence" value="ECO:0007669"/>
    <property type="project" value="UniProtKB-KW"/>
</dbReference>
<dbReference type="Gene3D" id="1.10.10.10">
    <property type="entry name" value="Winged helix-like DNA-binding domain superfamily/Winged helix DNA-binding domain"/>
    <property type="match status" value="1"/>
</dbReference>
<evidence type="ECO:0000313" key="7">
    <source>
        <dbReference type="Proteomes" id="UP000298588"/>
    </source>
</evidence>
<dbReference type="InterPro" id="IPR050707">
    <property type="entry name" value="HTH_MetabolicPath_Reg"/>
</dbReference>
<dbReference type="SMART" id="SM00346">
    <property type="entry name" value="HTH_ICLR"/>
    <property type="match status" value="1"/>
</dbReference>
<feature type="domain" description="HTH iclR-type" evidence="4">
    <location>
        <begin position="1"/>
        <end position="62"/>
    </location>
</feature>
<keyword evidence="3" id="KW-0804">Transcription</keyword>
<keyword evidence="7" id="KW-1185">Reference proteome</keyword>
<dbReference type="KEGG" id="paqt:E8L99_07130"/>
<sequence length="258" mass="27982">MSLANAAAVLHWLKRDRRDVAVGELSTAMGWPKSSSSRLLKDMARLGLLERDEATRRYRAGLLMLELGRQYSAGEPLLEAADAELQEITRQTGYSTGISMLDGTDIVVLRSRPGTHPLRVVTPPGTRGPAAANSTGRVLLARLPDDEIRRRFTPFPAPPRPNAPGDVADLMARVQKARVLGFDESNDESLAGLCGISVAIGEQSHGLGYAPYIAFSAAQLEPGERRRLAAMLVDMAARLSERFGDVRPAPPLQRRAHG</sequence>
<dbReference type="InterPro" id="IPR014757">
    <property type="entry name" value="Tscrpt_reg_IclR_C"/>
</dbReference>
<evidence type="ECO:0000259" key="4">
    <source>
        <dbReference type="PROSITE" id="PS51077"/>
    </source>
</evidence>
<dbReference type="Proteomes" id="UP000298588">
    <property type="component" value="Chromosome"/>
</dbReference>
<dbReference type="PROSITE" id="PS51078">
    <property type="entry name" value="ICLR_ED"/>
    <property type="match status" value="1"/>
</dbReference>
<evidence type="ECO:0000259" key="5">
    <source>
        <dbReference type="PROSITE" id="PS51078"/>
    </source>
</evidence>
<dbReference type="PANTHER" id="PTHR30136">
    <property type="entry name" value="HELIX-TURN-HELIX TRANSCRIPTIONAL REGULATOR, ICLR FAMILY"/>
    <property type="match status" value="1"/>
</dbReference>
<dbReference type="OrthoDB" id="9807558at2"/>
<keyword evidence="2" id="KW-0238">DNA-binding</keyword>
<dbReference type="InterPro" id="IPR029016">
    <property type="entry name" value="GAF-like_dom_sf"/>
</dbReference>
<feature type="domain" description="IclR-ED" evidence="5">
    <location>
        <begin position="63"/>
        <end position="245"/>
    </location>
</feature>
<evidence type="ECO:0000256" key="1">
    <source>
        <dbReference type="ARBA" id="ARBA00023015"/>
    </source>
</evidence>
<dbReference type="RefSeq" id="WP_137098889.1">
    <property type="nucleotide sequence ID" value="NZ_CP039865.1"/>
</dbReference>
<dbReference type="SUPFAM" id="SSF55781">
    <property type="entry name" value="GAF domain-like"/>
    <property type="match status" value="1"/>
</dbReference>
<dbReference type="InterPro" id="IPR036390">
    <property type="entry name" value="WH_DNA-bd_sf"/>
</dbReference>
<dbReference type="GO" id="GO:0045892">
    <property type="term" value="P:negative regulation of DNA-templated transcription"/>
    <property type="evidence" value="ECO:0007669"/>
    <property type="project" value="TreeGrafter"/>
</dbReference>